<evidence type="ECO:0000313" key="1">
    <source>
        <dbReference type="EMBL" id="EUA30093.1"/>
    </source>
</evidence>
<protein>
    <submittedName>
        <fullName evidence="1">Uncharacterized protein</fullName>
    </submittedName>
</protein>
<name>X8AGE9_MYCXE</name>
<reference evidence="1" key="1">
    <citation type="submission" date="2014-01" db="EMBL/GenBank/DDBJ databases">
        <authorList>
            <person name="Brown-Elliot B."/>
            <person name="Wallace R."/>
            <person name="Lenaerts A."/>
            <person name="Ordway D."/>
            <person name="DeGroote M.A."/>
            <person name="Parker T."/>
            <person name="Sizemore C."/>
            <person name="Tallon L.J."/>
            <person name="Sadzewicz L.K."/>
            <person name="Sengamalay N."/>
            <person name="Fraser C.M."/>
            <person name="Hine E."/>
            <person name="Shefchek K.A."/>
            <person name="Das S.P."/>
            <person name="Tettelin H."/>
        </authorList>
    </citation>
    <scope>NUCLEOTIDE SEQUENCE [LARGE SCALE GENOMIC DNA]</scope>
    <source>
        <strain evidence="1">4042</strain>
    </source>
</reference>
<gene>
    <name evidence="1" type="ORF">I553_4349</name>
</gene>
<accession>X8AGE9</accession>
<organism evidence="1">
    <name type="scientific">Mycobacterium xenopi 4042</name>
    <dbReference type="NCBI Taxonomy" id="1299334"/>
    <lineage>
        <taxon>Bacteria</taxon>
        <taxon>Bacillati</taxon>
        <taxon>Actinomycetota</taxon>
        <taxon>Actinomycetes</taxon>
        <taxon>Mycobacteriales</taxon>
        <taxon>Mycobacteriaceae</taxon>
        <taxon>Mycobacterium</taxon>
    </lineage>
</organism>
<sequence>MRTPGVARWCRSTHGWEYRGAQLPAMTPDLQRVLGTCRTASVTASWPS</sequence>
<dbReference type="EMBL" id="JAOB01000060">
    <property type="protein sequence ID" value="EUA30093.1"/>
    <property type="molecule type" value="Genomic_DNA"/>
</dbReference>
<comment type="caution">
    <text evidence="1">The sequence shown here is derived from an EMBL/GenBank/DDBJ whole genome shotgun (WGS) entry which is preliminary data.</text>
</comment>
<proteinExistence type="predicted"/>
<dbReference type="PATRIC" id="fig|1299334.3.peg.6031"/>
<dbReference type="AlphaFoldDB" id="X8AGE9"/>